<organism evidence="2">
    <name type="scientific">Thermofilum pendens</name>
    <dbReference type="NCBI Taxonomy" id="2269"/>
    <lineage>
        <taxon>Archaea</taxon>
        <taxon>Thermoproteota</taxon>
        <taxon>Thermoprotei</taxon>
        <taxon>Thermofilales</taxon>
        <taxon>Thermofilaceae</taxon>
        <taxon>Thermofilum</taxon>
    </lineage>
</organism>
<dbReference type="EMBL" id="DTIB01000091">
    <property type="protein sequence ID" value="HGB25306.1"/>
    <property type="molecule type" value="Genomic_DNA"/>
</dbReference>
<comment type="caution">
    <text evidence="2">The sequence shown here is derived from an EMBL/GenBank/DDBJ whole genome shotgun (WGS) entry which is preliminary data.</text>
</comment>
<evidence type="ECO:0000256" key="1">
    <source>
        <dbReference type="SAM" id="Phobius"/>
    </source>
</evidence>
<accession>A0A7C3WTC3</accession>
<sequence length="127" mass="13868">MSWRDILDLAAIQAERSIYVMLALSPLCILLGTLMGIPSAAVLPFQAGSAFFVSMLTYSALRRGLVRVRGRRSLALVLIPSYSTLLGTLVPLFNGISVLSAVLTSAVILLILFLKVYSALREYYVLM</sequence>
<name>A0A7C3WTC3_THEPE</name>
<dbReference type="AlphaFoldDB" id="A0A7C3WTC3"/>
<protein>
    <submittedName>
        <fullName evidence="2">Uncharacterized protein</fullName>
    </submittedName>
</protein>
<feature type="transmembrane region" description="Helical" evidence="1">
    <location>
        <begin position="43"/>
        <end position="61"/>
    </location>
</feature>
<proteinExistence type="predicted"/>
<keyword evidence="1" id="KW-1133">Transmembrane helix</keyword>
<keyword evidence="1" id="KW-0812">Transmembrane</keyword>
<feature type="transmembrane region" description="Helical" evidence="1">
    <location>
        <begin position="99"/>
        <end position="120"/>
    </location>
</feature>
<evidence type="ECO:0000313" key="2">
    <source>
        <dbReference type="EMBL" id="HGB25306.1"/>
    </source>
</evidence>
<gene>
    <name evidence="2" type="ORF">ENV88_04595</name>
</gene>
<feature type="transmembrane region" description="Helical" evidence="1">
    <location>
        <begin position="18"/>
        <end position="37"/>
    </location>
</feature>
<keyword evidence="1" id="KW-0472">Membrane</keyword>
<feature type="transmembrane region" description="Helical" evidence="1">
    <location>
        <begin position="73"/>
        <end position="93"/>
    </location>
</feature>
<reference evidence="2" key="1">
    <citation type="journal article" date="2020" name="mSystems">
        <title>Genome- and Community-Level Interaction Insights into Carbon Utilization and Element Cycling Functions of Hydrothermarchaeota in Hydrothermal Sediment.</title>
        <authorList>
            <person name="Zhou Z."/>
            <person name="Liu Y."/>
            <person name="Xu W."/>
            <person name="Pan J."/>
            <person name="Luo Z.H."/>
            <person name="Li M."/>
        </authorList>
    </citation>
    <scope>NUCLEOTIDE SEQUENCE [LARGE SCALE GENOMIC DNA]</scope>
    <source>
        <strain evidence="2">SpSt-8</strain>
    </source>
</reference>